<feature type="region of interest" description="Disordered" evidence="1">
    <location>
        <begin position="85"/>
        <end position="126"/>
    </location>
</feature>
<dbReference type="VEuPathDB" id="AmoebaDB:NF0027340"/>
<evidence type="ECO:0000259" key="2">
    <source>
        <dbReference type="Pfam" id="PF00787"/>
    </source>
</evidence>
<gene>
    <name evidence="3" type="ORF">FDP41_013152</name>
</gene>
<dbReference type="Gene3D" id="3.30.1520.10">
    <property type="entry name" value="Phox-like domain"/>
    <property type="match status" value="1"/>
</dbReference>
<feature type="compositionally biased region" description="Low complexity" evidence="1">
    <location>
        <begin position="13"/>
        <end position="35"/>
    </location>
</feature>
<dbReference type="EMBL" id="VFQX01000017">
    <property type="protein sequence ID" value="KAF0980669.1"/>
    <property type="molecule type" value="Genomic_DNA"/>
</dbReference>
<feature type="compositionally biased region" description="Polar residues" evidence="1">
    <location>
        <begin position="1"/>
        <end position="12"/>
    </location>
</feature>
<feature type="domain" description="PX" evidence="2">
    <location>
        <begin position="208"/>
        <end position="269"/>
    </location>
</feature>
<feature type="compositionally biased region" description="Low complexity" evidence="1">
    <location>
        <begin position="50"/>
        <end position="66"/>
    </location>
</feature>
<feature type="region of interest" description="Disordered" evidence="1">
    <location>
        <begin position="670"/>
        <end position="711"/>
    </location>
</feature>
<name>A0A6A5C5R1_NAEFO</name>
<reference evidence="3 4" key="1">
    <citation type="journal article" date="2019" name="Sci. Rep.">
        <title>Nanopore sequencing improves the draft genome of the human pathogenic amoeba Naegleria fowleri.</title>
        <authorList>
            <person name="Liechti N."/>
            <person name="Schurch N."/>
            <person name="Bruggmann R."/>
            <person name="Wittwer M."/>
        </authorList>
    </citation>
    <scope>NUCLEOTIDE SEQUENCE [LARGE SCALE GENOMIC DNA]</scope>
    <source>
        <strain evidence="3 4">ATCC 30894</strain>
    </source>
</reference>
<sequence length="830" mass="93812">MSSTASTTSYHDTSSAHSHNTTTASSSQQQQQPTTMRSRRFATKPTVIKLQQQQPSSHTSSPTLTPNESSNGDEEIHVVVSPSPVATIHNNNNNNISNGSVKSPTIDESPTTSGGSSNDHIRSNTITPTSATCTTLSTTFHWNHNIGSMASSAGETSPCLEFSPTTSNTTCSLNCFRIGVPYIVVSSNKVKYELVLCVRDRKNVPPLSCQKRYSDILKFHQRLSKIMKMSRELQNLFPSKIGFMVVSKNSASRKRKAAFEKYFELLVEEIFTQFSQSLSKEWIHQIITILLEELFEIQFIEDVLNTLRKPTTSGTTTSSDHVFKELESDVAKSLNLSLSLKQMTKGTVFAYLNPHTSRMYEQITENSSNCKINTISDMVQNQVNVLHVFCADRAKQEEFGIPVIANSTDGQDEDREIQNTEYQILKLNLNRHRDMRLSLDGILQSMVSAADVHITLKNYYLKLEFEELLFKDPILKQILEKGEKCKTEFLEDGLKQVFVHSIFDESSGNKSSFNDGDVQQVKKMLETLSALSKQAKELDMKYSILFTQLLKAVTSVDKQLIQKTVEQINLKSQTISSINEKLTEGLKYWYQFMDQKTSKVITEKEGFHHDLILVFLLPLCFSVVSYKISCVPQVLKLFFGLRCESVTTEIELMTENDFYTLGTTSNKEEEHASSVTALNSQATNSSSSPLSTTNSPSTPDNKKKQKKTGNDEEQLTLPKSLFGTNVIHAIKVMTLLCESQYSPFSYCVEFLKKLWNTIISESSKAVDDWRNVHYVLHEEERKLTRLFLSFEDDSAVDDFFNIQELTKQKLERVAMKLKLSSECFNISHNE</sequence>
<feature type="compositionally biased region" description="Polar residues" evidence="1">
    <location>
        <begin position="96"/>
        <end position="118"/>
    </location>
</feature>
<protein>
    <recommendedName>
        <fullName evidence="2">PX domain-containing protein</fullName>
    </recommendedName>
</protein>
<dbReference type="InterPro" id="IPR001683">
    <property type="entry name" value="PX_dom"/>
</dbReference>
<proteinExistence type="predicted"/>
<keyword evidence="4" id="KW-1185">Reference proteome</keyword>
<dbReference type="SUPFAM" id="SSF64268">
    <property type="entry name" value="PX domain"/>
    <property type="match status" value="1"/>
</dbReference>
<accession>A0A6A5C5R1</accession>
<dbReference type="AlphaFoldDB" id="A0A6A5C5R1"/>
<dbReference type="GeneID" id="68120367"/>
<dbReference type="GO" id="GO:0035091">
    <property type="term" value="F:phosphatidylinositol binding"/>
    <property type="evidence" value="ECO:0007669"/>
    <property type="project" value="InterPro"/>
</dbReference>
<dbReference type="VEuPathDB" id="AmoebaDB:NfTy_035810"/>
<evidence type="ECO:0000313" key="3">
    <source>
        <dbReference type="EMBL" id="KAF0980669.1"/>
    </source>
</evidence>
<dbReference type="VEuPathDB" id="AmoebaDB:FDP41_013152"/>
<feature type="region of interest" description="Disordered" evidence="1">
    <location>
        <begin position="1"/>
        <end position="73"/>
    </location>
</feature>
<feature type="compositionally biased region" description="Low complexity" evidence="1">
    <location>
        <begin position="676"/>
        <end position="699"/>
    </location>
</feature>
<dbReference type="Pfam" id="PF00787">
    <property type="entry name" value="PX"/>
    <property type="match status" value="1"/>
</dbReference>
<dbReference type="InterPro" id="IPR036871">
    <property type="entry name" value="PX_dom_sf"/>
</dbReference>
<organism evidence="3 4">
    <name type="scientific">Naegleria fowleri</name>
    <name type="common">Brain eating amoeba</name>
    <dbReference type="NCBI Taxonomy" id="5763"/>
    <lineage>
        <taxon>Eukaryota</taxon>
        <taxon>Discoba</taxon>
        <taxon>Heterolobosea</taxon>
        <taxon>Tetramitia</taxon>
        <taxon>Eutetramitia</taxon>
        <taxon>Vahlkampfiidae</taxon>
        <taxon>Naegleria</taxon>
    </lineage>
</organism>
<evidence type="ECO:0000313" key="4">
    <source>
        <dbReference type="Proteomes" id="UP000444721"/>
    </source>
</evidence>
<dbReference type="RefSeq" id="XP_044565382.1">
    <property type="nucleotide sequence ID" value="XM_044703751.1"/>
</dbReference>
<dbReference type="OrthoDB" id="10404260at2759"/>
<dbReference type="Proteomes" id="UP000444721">
    <property type="component" value="Unassembled WGS sequence"/>
</dbReference>
<comment type="caution">
    <text evidence="3">The sequence shown here is derived from an EMBL/GenBank/DDBJ whole genome shotgun (WGS) entry which is preliminary data.</text>
</comment>
<evidence type="ECO:0000256" key="1">
    <source>
        <dbReference type="SAM" id="MobiDB-lite"/>
    </source>
</evidence>
<dbReference type="OMA" id="ICICEKV"/>